<reference evidence="1 2" key="1">
    <citation type="submission" date="2010-04" db="EMBL/GenBank/DDBJ databases">
        <authorList>
            <person name="Qin X."/>
            <person name="Bachman B."/>
            <person name="Battles P."/>
            <person name="Bell A."/>
            <person name="Bess C."/>
            <person name="Bickham C."/>
            <person name="Chaboub L."/>
            <person name="Chen D."/>
            <person name="Coyle M."/>
            <person name="Deiros D.R."/>
            <person name="Dinh H."/>
            <person name="Forbes L."/>
            <person name="Fowler G."/>
            <person name="Francisco L."/>
            <person name="Fu Q."/>
            <person name="Gubbala S."/>
            <person name="Hale W."/>
            <person name="Han Y."/>
            <person name="Hemphill L."/>
            <person name="Highlander S.K."/>
            <person name="Hirani K."/>
            <person name="Hogues M."/>
            <person name="Jackson L."/>
            <person name="Jakkamsetti A."/>
            <person name="Javaid M."/>
            <person name="Jiang H."/>
            <person name="Korchina V."/>
            <person name="Kovar C."/>
            <person name="Lara F."/>
            <person name="Lee S."/>
            <person name="Mata R."/>
            <person name="Mathew T."/>
            <person name="Moen C."/>
            <person name="Morales K."/>
            <person name="Munidasa M."/>
            <person name="Nazareth L."/>
            <person name="Ngo R."/>
            <person name="Nguyen L."/>
            <person name="Okwuonu G."/>
            <person name="Ongeri F."/>
            <person name="Patil S."/>
            <person name="Petrosino J."/>
            <person name="Pham C."/>
            <person name="Pham P."/>
            <person name="Pu L.-L."/>
            <person name="Puazo M."/>
            <person name="Raj R."/>
            <person name="Reid J."/>
            <person name="Rouhana J."/>
            <person name="Saada N."/>
            <person name="Shang Y."/>
            <person name="Simmons D."/>
            <person name="Thornton R."/>
            <person name="Warren J."/>
            <person name="Weissenberger G."/>
            <person name="Zhang J."/>
            <person name="Zhang L."/>
            <person name="Zhou C."/>
            <person name="Zhu D."/>
            <person name="Muzny D."/>
            <person name="Worley K."/>
            <person name="Gibbs R."/>
        </authorList>
    </citation>
    <scope>NUCLEOTIDE SEQUENCE [LARGE SCALE GENOMIC DNA]</scope>
    <source>
        <strain evidence="1 2">ATCC 49957</strain>
    </source>
</reference>
<dbReference type="OrthoDB" id="6592844at2"/>
<evidence type="ECO:0008006" key="3">
    <source>
        <dbReference type="Google" id="ProtNLM"/>
    </source>
</evidence>
<evidence type="ECO:0000313" key="2">
    <source>
        <dbReference type="Proteomes" id="UP000005324"/>
    </source>
</evidence>
<dbReference type="Pfam" id="PF10076">
    <property type="entry name" value="Phage_Mu_Gp48"/>
    <property type="match status" value="1"/>
</dbReference>
<name>D5RTE8_9PROT</name>
<gene>
    <name evidence="1" type="ORF">HMPREF0731_4360</name>
</gene>
<dbReference type="HOGENOM" id="CLU_114463_0_0_5"/>
<dbReference type="RefSeq" id="WP_007003390.1">
    <property type="nucleotide sequence ID" value="NZ_GG770777.1"/>
</dbReference>
<protein>
    <recommendedName>
        <fullName evidence="3">Phage tail protein</fullName>
    </recommendedName>
</protein>
<keyword evidence="2" id="KW-1185">Reference proteome</keyword>
<proteinExistence type="predicted"/>
<comment type="caution">
    <text evidence="1">The sequence shown here is derived from an EMBL/GenBank/DDBJ whole genome shotgun (WGS) entry which is preliminary data.</text>
</comment>
<accession>D5RTE8</accession>
<dbReference type="AlphaFoldDB" id="D5RTE8"/>
<dbReference type="EMBL" id="ADVL01000791">
    <property type="protein sequence ID" value="EFH09379.1"/>
    <property type="molecule type" value="Genomic_DNA"/>
</dbReference>
<dbReference type="InterPro" id="IPR018755">
    <property type="entry name" value="Phage_Mu_Gp48"/>
</dbReference>
<organism evidence="1 2">
    <name type="scientific">Pseudoroseomonas cervicalis ATCC 49957</name>
    <dbReference type="NCBI Taxonomy" id="525371"/>
    <lineage>
        <taxon>Bacteria</taxon>
        <taxon>Pseudomonadati</taxon>
        <taxon>Pseudomonadota</taxon>
        <taxon>Alphaproteobacteria</taxon>
        <taxon>Acetobacterales</taxon>
        <taxon>Roseomonadaceae</taxon>
        <taxon>Roseomonas</taxon>
    </lineage>
</organism>
<evidence type="ECO:0000313" key="1">
    <source>
        <dbReference type="EMBL" id="EFH09379.1"/>
    </source>
</evidence>
<dbReference type="Proteomes" id="UP000005324">
    <property type="component" value="Unassembled WGS sequence"/>
</dbReference>
<sequence length="202" mass="21287">MTARFARSAADYRAALLALLPRGVIWRRDAGSDQGRVASGLATGVARLHARALAVLADAFPATALELLPDWEETLGLPDQCSTGDGAGSLQQRRAQVVARLTAQGGQSVPYFIGVAAALGYQITIEEFAPARAGSLRAGQPLCGEAWANAWRVRAPQTTVVRFRAGQSQAGDALATWGNASLECTLRQLVPAHTVVLFSYGS</sequence>